<gene>
    <name evidence="2" type="ORF">LC_TR8181_c0_g1_i1_g.28684</name>
</gene>
<protein>
    <recommendedName>
        <fullName evidence="3">Trafficking protein particle complex subunit 2-like protein</fullName>
    </recommendedName>
</protein>
<dbReference type="Gene3D" id="3.30.450.70">
    <property type="match status" value="1"/>
</dbReference>
<accession>A0A1J3GA68</accession>
<feature type="transmembrane region" description="Helical" evidence="1">
    <location>
        <begin position="69"/>
        <end position="89"/>
    </location>
</feature>
<sequence length="99" mass="11323">MRSVSVGQFSLTMCPFGSEQNNPHPLYIQSFTEADDALKLHLIVHCSLDVIDERGSYLCHLTDSKFVDFFRLLSAFLHELVISSVLFFFPFTPKSQVQH</sequence>
<organism evidence="2">
    <name type="scientific">Noccaea caerulescens</name>
    <name type="common">Alpine penny-cress</name>
    <name type="synonym">Thlaspi caerulescens</name>
    <dbReference type="NCBI Taxonomy" id="107243"/>
    <lineage>
        <taxon>Eukaryota</taxon>
        <taxon>Viridiplantae</taxon>
        <taxon>Streptophyta</taxon>
        <taxon>Embryophyta</taxon>
        <taxon>Tracheophyta</taxon>
        <taxon>Spermatophyta</taxon>
        <taxon>Magnoliopsida</taxon>
        <taxon>eudicotyledons</taxon>
        <taxon>Gunneridae</taxon>
        <taxon>Pentapetalae</taxon>
        <taxon>rosids</taxon>
        <taxon>malvids</taxon>
        <taxon>Brassicales</taxon>
        <taxon>Brassicaceae</taxon>
        <taxon>Coluteocarpeae</taxon>
        <taxon>Noccaea</taxon>
    </lineage>
</organism>
<keyword evidence="1" id="KW-0472">Membrane</keyword>
<keyword evidence="1" id="KW-1133">Transmembrane helix</keyword>
<evidence type="ECO:0000256" key="1">
    <source>
        <dbReference type="SAM" id="Phobius"/>
    </source>
</evidence>
<dbReference type="AlphaFoldDB" id="A0A1J3GA68"/>
<evidence type="ECO:0000313" key="2">
    <source>
        <dbReference type="EMBL" id="JAU51640.1"/>
    </source>
</evidence>
<keyword evidence="1" id="KW-0812">Transmembrane</keyword>
<evidence type="ECO:0008006" key="3">
    <source>
        <dbReference type="Google" id="ProtNLM"/>
    </source>
</evidence>
<proteinExistence type="predicted"/>
<dbReference type="EMBL" id="GEVK01001192">
    <property type="protein sequence ID" value="JAU51640.1"/>
    <property type="molecule type" value="Transcribed_RNA"/>
</dbReference>
<name>A0A1J3GA68_NOCCA</name>
<reference evidence="2" key="1">
    <citation type="submission" date="2016-07" db="EMBL/GenBank/DDBJ databases">
        <title>De novo transcriptome assembly of four accessions of the metal hyperaccumulator plant Noccaea caerulescens.</title>
        <authorList>
            <person name="Blande D."/>
            <person name="Halimaa P."/>
            <person name="Tervahauta A.I."/>
            <person name="Aarts M.G."/>
            <person name="Karenlampi S.O."/>
        </authorList>
    </citation>
    <scope>NUCLEOTIDE SEQUENCE</scope>
</reference>